<dbReference type="Proteomes" id="UP000294847">
    <property type="component" value="Chromosome 4"/>
</dbReference>
<dbReference type="AlphaFoldDB" id="A0A4P7NG98"/>
<sequence>MTFLPVGMEPVKLILSMPSCSVMSPPSSPPPFMAWSTPGGRKLWQSSANLRTQYGVKGEGFMMTVFPMTRADTTLMLLRISCYKLHVRTESLGHLGQQLLSLLSRGRSPAWKRRASSGDSIFEVL</sequence>
<protein>
    <submittedName>
        <fullName evidence="1">Uncharacterized protein</fullName>
    </submittedName>
</protein>
<proteinExistence type="predicted"/>
<accession>A0A4P7NG98</accession>
<organism evidence="1 2">
    <name type="scientific">Pyricularia oryzae</name>
    <name type="common">Rice blast fungus</name>
    <name type="synonym">Magnaporthe oryzae</name>
    <dbReference type="NCBI Taxonomy" id="318829"/>
    <lineage>
        <taxon>Eukaryota</taxon>
        <taxon>Fungi</taxon>
        <taxon>Dikarya</taxon>
        <taxon>Ascomycota</taxon>
        <taxon>Pezizomycotina</taxon>
        <taxon>Sordariomycetes</taxon>
        <taxon>Sordariomycetidae</taxon>
        <taxon>Magnaporthales</taxon>
        <taxon>Pyriculariaceae</taxon>
        <taxon>Pyricularia</taxon>
    </lineage>
</organism>
<gene>
    <name evidence="1" type="ORF">PoMZ_07891</name>
</gene>
<name>A0A4P7NG98_PYROR</name>
<evidence type="ECO:0000313" key="2">
    <source>
        <dbReference type="Proteomes" id="UP000294847"/>
    </source>
</evidence>
<dbReference type="EMBL" id="CP034207">
    <property type="protein sequence ID" value="QBZ60947.1"/>
    <property type="molecule type" value="Genomic_DNA"/>
</dbReference>
<evidence type="ECO:0000313" key="1">
    <source>
        <dbReference type="EMBL" id="QBZ60947.1"/>
    </source>
</evidence>
<reference evidence="1 2" key="1">
    <citation type="journal article" date="2019" name="Mol. Biol. Evol.">
        <title>Blast fungal genomes show frequent chromosomal changes, gene gains and losses, and effector gene turnover.</title>
        <authorList>
            <person name="Gomez Luciano L.B."/>
            <person name="Jason Tsai I."/>
            <person name="Chuma I."/>
            <person name="Tosa Y."/>
            <person name="Chen Y.H."/>
            <person name="Li J.Y."/>
            <person name="Li M.Y."/>
            <person name="Jade Lu M.Y."/>
            <person name="Nakayashiki H."/>
            <person name="Li W.H."/>
        </authorList>
    </citation>
    <scope>NUCLEOTIDE SEQUENCE [LARGE SCALE GENOMIC DNA]</scope>
    <source>
        <strain evidence="1">MZ5-1-6</strain>
    </source>
</reference>